<comment type="caution">
    <text evidence="4">The sequence shown here is derived from an EMBL/GenBank/DDBJ whole genome shotgun (WGS) entry which is preliminary data.</text>
</comment>
<feature type="signal peptide" evidence="2">
    <location>
        <begin position="1"/>
        <end position="25"/>
    </location>
</feature>
<keyword evidence="5" id="KW-1185">Reference proteome</keyword>
<evidence type="ECO:0000313" key="5">
    <source>
        <dbReference type="Proteomes" id="UP000286974"/>
    </source>
</evidence>
<name>A0A401FID0_9LACO</name>
<evidence type="ECO:0000259" key="3">
    <source>
        <dbReference type="PROSITE" id="PS51782"/>
    </source>
</evidence>
<dbReference type="Gene3D" id="3.10.350.10">
    <property type="entry name" value="LysM domain"/>
    <property type="match status" value="1"/>
</dbReference>
<proteinExistence type="predicted"/>
<dbReference type="OrthoDB" id="117366at2"/>
<evidence type="ECO:0000256" key="2">
    <source>
        <dbReference type="SAM" id="SignalP"/>
    </source>
</evidence>
<reference evidence="4 5" key="1">
    <citation type="submission" date="2017-11" db="EMBL/GenBank/DDBJ databases">
        <title>Draft Genome Sequence of Lactobacillus curieae NBRC 111893 isolated from Koso, a Japanese sugar-Vegetable Fermented Beverage.</title>
        <authorList>
            <person name="Chiou T.Y."/>
            <person name="Oshima K."/>
            <person name="Suda W."/>
            <person name="Hattori M."/>
            <person name="Takahashi T."/>
        </authorList>
    </citation>
    <scope>NUCLEOTIDE SEQUENCE [LARGE SCALE GENOMIC DNA]</scope>
    <source>
        <strain evidence="4 5">NBRC111893</strain>
    </source>
</reference>
<dbReference type="InterPro" id="IPR018392">
    <property type="entry name" value="LysM"/>
</dbReference>
<dbReference type="AlphaFoldDB" id="A0A401FID0"/>
<feature type="chain" id="PRO_5019036726" evidence="2">
    <location>
        <begin position="26"/>
        <end position="201"/>
    </location>
</feature>
<evidence type="ECO:0000313" key="4">
    <source>
        <dbReference type="EMBL" id="GAY72112.1"/>
    </source>
</evidence>
<gene>
    <name evidence="4" type="ORF">NBRC111893_258</name>
</gene>
<protein>
    <submittedName>
        <fullName evidence="4">Aggregation promoting factor</fullName>
    </submittedName>
</protein>
<feature type="domain" description="LysM" evidence="3">
    <location>
        <begin position="27"/>
        <end position="70"/>
    </location>
</feature>
<accession>A0A401FID0</accession>
<dbReference type="SUPFAM" id="SSF54106">
    <property type="entry name" value="LysM domain"/>
    <property type="match status" value="1"/>
</dbReference>
<keyword evidence="2" id="KW-0732">Signal</keyword>
<feature type="region of interest" description="Disordered" evidence="1">
    <location>
        <begin position="79"/>
        <end position="102"/>
    </location>
</feature>
<dbReference type="EMBL" id="BEXA01000001">
    <property type="protein sequence ID" value="GAY72112.1"/>
    <property type="molecule type" value="Genomic_DNA"/>
</dbReference>
<dbReference type="PROSITE" id="PS51782">
    <property type="entry name" value="LYSM"/>
    <property type="match status" value="1"/>
</dbReference>
<dbReference type="RefSeq" id="WP_160114424.1">
    <property type="nucleotide sequence ID" value="NZ_BEXA01000001.1"/>
</dbReference>
<sequence length="201" mass="21765">MKKLFSIIFAALVAVLFLGGFTAGEATTVTVQSGDTLDGISKRFDVSVDSIKEANNLEGNLIKVGQKLNVLAGNKQSNATKAQPAKKVQAINEQDSKNTQPAVAPKVNTYNQTAAVSVKVAEQLAEQAHEGSPKAWIAYHESRGSYGVTNGKYIGRYQLDAAYLNGDFSPANQEKVANNYVQGRYGSWSNAKSFWEAHGWY</sequence>
<dbReference type="CDD" id="cd00118">
    <property type="entry name" value="LysM"/>
    <property type="match status" value="1"/>
</dbReference>
<feature type="compositionally biased region" description="Polar residues" evidence="1">
    <location>
        <begin position="91"/>
        <end position="101"/>
    </location>
</feature>
<dbReference type="Proteomes" id="UP000286974">
    <property type="component" value="Unassembled WGS sequence"/>
</dbReference>
<dbReference type="InterPro" id="IPR036779">
    <property type="entry name" value="LysM_dom_sf"/>
</dbReference>
<dbReference type="SMART" id="SM00257">
    <property type="entry name" value="LysM"/>
    <property type="match status" value="1"/>
</dbReference>
<organism evidence="4 5">
    <name type="scientific">Lentilactobacillus kosonis</name>
    <dbReference type="NCBI Taxonomy" id="2810561"/>
    <lineage>
        <taxon>Bacteria</taxon>
        <taxon>Bacillati</taxon>
        <taxon>Bacillota</taxon>
        <taxon>Bacilli</taxon>
        <taxon>Lactobacillales</taxon>
        <taxon>Lactobacillaceae</taxon>
        <taxon>Lentilactobacillus</taxon>
    </lineage>
</organism>
<dbReference type="Pfam" id="PF01476">
    <property type="entry name" value="LysM"/>
    <property type="match status" value="1"/>
</dbReference>
<evidence type="ECO:0000256" key="1">
    <source>
        <dbReference type="SAM" id="MobiDB-lite"/>
    </source>
</evidence>